<evidence type="ECO:0000256" key="2">
    <source>
        <dbReference type="SAM" id="SignalP"/>
    </source>
</evidence>
<dbReference type="SUPFAM" id="SSF48452">
    <property type="entry name" value="TPR-like"/>
    <property type="match status" value="1"/>
</dbReference>
<dbReference type="Gene3D" id="1.25.40.10">
    <property type="entry name" value="Tetratricopeptide repeat domain"/>
    <property type="match status" value="1"/>
</dbReference>
<comment type="caution">
    <text evidence="3">The sequence shown here is derived from an EMBL/GenBank/DDBJ whole genome shotgun (WGS) entry which is preliminary data.</text>
</comment>
<keyword evidence="2" id="KW-0732">Signal</keyword>
<dbReference type="Proteomes" id="UP000235162">
    <property type="component" value="Unassembled WGS sequence"/>
</dbReference>
<evidence type="ECO:0000313" key="3">
    <source>
        <dbReference type="EMBL" id="PLW84856.1"/>
    </source>
</evidence>
<evidence type="ECO:0000256" key="1">
    <source>
        <dbReference type="SAM" id="MobiDB-lite"/>
    </source>
</evidence>
<proteinExistence type="predicted"/>
<reference evidence="3 4" key="1">
    <citation type="submission" date="2018-01" db="EMBL/GenBank/DDBJ databases">
        <title>The draft genome sequence of Halioglobus japonicus S1-36.</title>
        <authorList>
            <person name="Du Z.-J."/>
            <person name="Shi M.-J."/>
        </authorList>
    </citation>
    <scope>NUCLEOTIDE SEQUENCE [LARGE SCALE GENOMIC DNA]</scope>
    <source>
        <strain evidence="3 4">S1-36</strain>
    </source>
</reference>
<keyword evidence="4" id="KW-1185">Reference proteome</keyword>
<organism evidence="3 4">
    <name type="scientific">Halioglobus japonicus</name>
    <dbReference type="NCBI Taxonomy" id="930805"/>
    <lineage>
        <taxon>Bacteria</taxon>
        <taxon>Pseudomonadati</taxon>
        <taxon>Pseudomonadota</taxon>
        <taxon>Gammaproteobacteria</taxon>
        <taxon>Cellvibrionales</taxon>
        <taxon>Halieaceae</taxon>
        <taxon>Halioglobus</taxon>
    </lineage>
</organism>
<feature type="compositionally biased region" description="Low complexity" evidence="1">
    <location>
        <begin position="28"/>
        <end position="43"/>
    </location>
</feature>
<sequence>MLLAAIVVFWLPSAITPTAPEPLPTQETPAGTATSGPAPADTSGDPAPSPWSDAQDAKLRKAAQDVLAELLDIQFELEERGVAQWAGEEFAAANATALEGDELYRQREYEQATARYQQGLEQLQAINNGIGERVDALLAQTEEALQTGTADDVDTALALATLIEPENAALPVLAQRAANYPELLQQLATAAEAEANGDLALAQASLSQANNLDAAHLRAEAELARVTEAFTTEQFNAAMSEGYAALDSAKFKRARDRFRQAAQLRPGSSEASSALQELAGAEQSASLVQLQRDGARFEANENWQQALASYQRALGIDSNVSYASEGASRAAARAELDKQLSAVIDAPERLADIAVARDSAVLLEDARAATPQGPVLEQQIATLDKLLRLANTEVDVTLTSDGETEVIVYKVARLGKFQQQQLTLRPGTYTIRGSRNGFRDVLEKITITPDGPEGTILIACQEPIL</sequence>
<evidence type="ECO:0008006" key="5">
    <source>
        <dbReference type="Google" id="ProtNLM"/>
    </source>
</evidence>
<dbReference type="InterPro" id="IPR011990">
    <property type="entry name" value="TPR-like_helical_dom_sf"/>
</dbReference>
<feature type="chain" id="PRO_5043014278" description="Tetratricopeptide repeat protein" evidence="2">
    <location>
        <begin position="20"/>
        <end position="465"/>
    </location>
</feature>
<dbReference type="EMBL" id="PKUR01000005">
    <property type="protein sequence ID" value="PLW84856.1"/>
    <property type="molecule type" value="Genomic_DNA"/>
</dbReference>
<name>A0AAP8SLZ2_9GAMM</name>
<protein>
    <recommendedName>
        <fullName evidence="5">Tetratricopeptide repeat protein</fullName>
    </recommendedName>
</protein>
<gene>
    <name evidence="3" type="ORF">C0029_17830</name>
</gene>
<dbReference type="AlphaFoldDB" id="A0AAP8SLZ2"/>
<feature type="signal peptide" evidence="2">
    <location>
        <begin position="1"/>
        <end position="19"/>
    </location>
</feature>
<evidence type="ECO:0000313" key="4">
    <source>
        <dbReference type="Proteomes" id="UP000235162"/>
    </source>
</evidence>
<accession>A0AAP8SLZ2</accession>
<feature type="region of interest" description="Disordered" evidence="1">
    <location>
        <begin position="17"/>
        <end position="58"/>
    </location>
</feature>